<gene>
    <name evidence="2" type="ORF">VP1G_07476</name>
</gene>
<feature type="region of interest" description="Disordered" evidence="1">
    <location>
        <begin position="1"/>
        <end position="55"/>
    </location>
</feature>
<name>A0A194V8V4_CYTMA</name>
<feature type="compositionally biased region" description="Polar residues" evidence="1">
    <location>
        <begin position="1"/>
        <end position="12"/>
    </location>
</feature>
<sequence>MESLVSSLNQLMSGEGQPEHEPRADTYVTPDLGGTSSQFEQQEQARKPTIPPPPSLETLPVEIQFAILDEITSLNILRTLVHASPIFYWIYSRSRLPILKKVLKHTLDGISEDAHAAYRSGLAVPFSFDGYRSITASIEPAYEGLSPVEVTAMASFHLSIIEPLTERYAHWTLSALSSEASPLSKTERGRIQRAMYRLQILCNININETSLASILSQGLRVLANVCKANDSEELANVLEYAIVCGKHIHESQWIYSDAVGKFDEQDERRAGAYNEYDEAQDTRQEMHFEQDIVSSPPIAWVRFWDGLYSNQIGIQIPDALRRWGYVMWDAKTIGEYRGDGIP</sequence>
<dbReference type="EMBL" id="KN714747">
    <property type="protein sequence ID" value="KUI60308.1"/>
    <property type="molecule type" value="Genomic_DNA"/>
</dbReference>
<reference evidence="3" key="1">
    <citation type="submission" date="2014-12" db="EMBL/GenBank/DDBJ databases">
        <title>Genome Sequence of Valsa Canker Pathogens Uncovers a Specific Adaption of Colonization on Woody Bark.</title>
        <authorList>
            <person name="Yin Z."/>
            <person name="Liu H."/>
            <person name="Gao X."/>
            <person name="Li Z."/>
            <person name="Song N."/>
            <person name="Ke X."/>
            <person name="Dai Q."/>
            <person name="Wu Y."/>
            <person name="Sun Y."/>
            <person name="Xu J.-R."/>
            <person name="Kang Z.K."/>
            <person name="Wang L."/>
            <person name="Huang L."/>
        </authorList>
    </citation>
    <scope>NUCLEOTIDE SEQUENCE [LARGE SCALE GENOMIC DNA]</scope>
    <source>
        <strain evidence="3">SXYL134</strain>
    </source>
</reference>
<dbReference type="OrthoDB" id="5304511at2759"/>
<proteinExistence type="predicted"/>
<protein>
    <recommendedName>
        <fullName evidence="4">F-box domain-containing protein</fullName>
    </recommendedName>
</protein>
<keyword evidence="3" id="KW-1185">Reference proteome</keyword>
<dbReference type="AlphaFoldDB" id="A0A194V8V4"/>
<evidence type="ECO:0000256" key="1">
    <source>
        <dbReference type="SAM" id="MobiDB-lite"/>
    </source>
</evidence>
<accession>A0A194V8V4</accession>
<dbReference type="Proteomes" id="UP000078576">
    <property type="component" value="Unassembled WGS sequence"/>
</dbReference>
<organism evidence="2 3">
    <name type="scientific">Cytospora mali</name>
    <name type="common">Apple Valsa canker fungus</name>
    <name type="synonym">Valsa mali</name>
    <dbReference type="NCBI Taxonomy" id="578113"/>
    <lineage>
        <taxon>Eukaryota</taxon>
        <taxon>Fungi</taxon>
        <taxon>Dikarya</taxon>
        <taxon>Ascomycota</taxon>
        <taxon>Pezizomycotina</taxon>
        <taxon>Sordariomycetes</taxon>
        <taxon>Sordariomycetidae</taxon>
        <taxon>Diaporthales</taxon>
        <taxon>Cytosporaceae</taxon>
        <taxon>Cytospora</taxon>
    </lineage>
</organism>
<evidence type="ECO:0000313" key="3">
    <source>
        <dbReference type="Proteomes" id="UP000078576"/>
    </source>
</evidence>
<evidence type="ECO:0008006" key="4">
    <source>
        <dbReference type="Google" id="ProtNLM"/>
    </source>
</evidence>
<evidence type="ECO:0000313" key="2">
    <source>
        <dbReference type="EMBL" id="KUI60308.1"/>
    </source>
</evidence>